<dbReference type="PANTHER" id="PTHR43228">
    <property type="entry name" value="TWO-COMPONENT RESPONSE REGULATOR"/>
    <property type="match status" value="1"/>
</dbReference>
<dbReference type="EC" id="2.7.13.3" evidence="5"/>
<dbReference type="Gene3D" id="3.40.50.2300">
    <property type="match status" value="1"/>
</dbReference>
<accession>A0A1Y0HJV2</accession>
<dbReference type="KEGG" id="suls:Sdiek1_1233"/>
<dbReference type="InterPro" id="IPR011006">
    <property type="entry name" value="CheY-like_superfamily"/>
</dbReference>
<dbReference type="PROSITE" id="PS50113">
    <property type="entry name" value="PAC"/>
    <property type="match status" value="1"/>
</dbReference>
<evidence type="ECO:0000313" key="5">
    <source>
        <dbReference type="EMBL" id="ARU48399.1"/>
    </source>
</evidence>
<dbReference type="GO" id="GO:0004673">
    <property type="term" value="F:protein histidine kinase activity"/>
    <property type="evidence" value="ECO:0007669"/>
    <property type="project" value="UniProtKB-EC"/>
</dbReference>
<sequence>MENQIDQLVAWSKELKVLYVEDDLALREEVCLFLSDIFTQVDLASNGEEGLQKLSLMHYDFVITDIKMPLMNGIEMIENIKKLYPTLPILVTSAHNESDYLIKLINLNVDNFITKPLQSEQILRVLHRIVKHIHDEQELNHYKNELEITNQKLKKIAHIQSQSIDLKDSLLRAYQEALDKATIVSLTDKNGIITDVNENFCKATGYSKEEIIGQKYDVLYHPSMNKAIYKDIWDSLFAKKTWQGLIINQTRALTPLYNYKTIVPILDAKGEFIKFISIAQDLTELYKHNEETTKENIERAINVKENDLLKQIPFASALLLDDLHFENYNTRFGEIVNNHVDETLLGKLTTHTLHLSELVNFEEMDYFNSIEAIKNNWPYDGDITFKGIIPSIGHLLEVLVKISQYEPNRYIICIVKQEDFELCCQVQER</sequence>
<keyword evidence="6" id="KW-1185">Reference proteome</keyword>
<dbReference type="PROSITE" id="PS50110">
    <property type="entry name" value="RESPONSE_REGULATORY"/>
    <property type="match status" value="1"/>
</dbReference>
<keyword evidence="5" id="KW-0418">Kinase</keyword>
<dbReference type="NCBIfam" id="TIGR00229">
    <property type="entry name" value="sensory_box"/>
    <property type="match status" value="1"/>
</dbReference>
<feature type="modified residue" description="4-aspartylphosphate" evidence="1">
    <location>
        <position position="65"/>
    </location>
</feature>
<dbReference type="InterPro" id="IPR001789">
    <property type="entry name" value="Sig_transdc_resp-reg_receiver"/>
</dbReference>
<dbReference type="SMART" id="SM00091">
    <property type="entry name" value="PAS"/>
    <property type="match status" value="1"/>
</dbReference>
<keyword evidence="1" id="KW-0597">Phosphoprotein</keyword>
<dbReference type="Gene3D" id="3.30.450.20">
    <property type="entry name" value="PAS domain"/>
    <property type="match status" value="1"/>
</dbReference>
<dbReference type="Pfam" id="PF13426">
    <property type="entry name" value="PAS_9"/>
    <property type="match status" value="1"/>
</dbReference>
<dbReference type="PANTHER" id="PTHR43228:SF1">
    <property type="entry name" value="TWO-COMPONENT RESPONSE REGULATOR ARR22"/>
    <property type="match status" value="1"/>
</dbReference>
<dbReference type="Proteomes" id="UP000196005">
    <property type="component" value="Chromosome"/>
</dbReference>
<dbReference type="InterPro" id="IPR000014">
    <property type="entry name" value="PAS"/>
</dbReference>
<name>A0A1Y0HJV2_9BACT</name>
<keyword evidence="5" id="KW-0808">Transferase</keyword>
<dbReference type="EMBL" id="CP021416">
    <property type="protein sequence ID" value="ARU48399.1"/>
    <property type="molecule type" value="Genomic_DNA"/>
</dbReference>
<dbReference type="InterPro" id="IPR052048">
    <property type="entry name" value="ST_Response_Regulator"/>
</dbReference>
<gene>
    <name evidence="5" type="ORF">Sdiek1_1233</name>
</gene>
<dbReference type="PROSITE" id="PS50112">
    <property type="entry name" value="PAS"/>
    <property type="match status" value="1"/>
</dbReference>
<feature type="domain" description="PAC" evidence="4">
    <location>
        <begin position="240"/>
        <end position="294"/>
    </location>
</feature>
<dbReference type="InterPro" id="IPR035965">
    <property type="entry name" value="PAS-like_dom_sf"/>
</dbReference>
<dbReference type="SMART" id="SM00448">
    <property type="entry name" value="REC"/>
    <property type="match status" value="1"/>
</dbReference>
<proteinExistence type="predicted"/>
<dbReference type="CDD" id="cd00130">
    <property type="entry name" value="PAS"/>
    <property type="match status" value="1"/>
</dbReference>
<evidence type="ECO:0000313" key="6">
    <source>
        <dbReference type="Proteomes" id="UP000196005"/>
    </source>
</evidence>
<dbReference type="OrthoDB" id="9790732at2"/>
<evidence type="ECO:0000259" key="3">
    <source>
        <dbReference type="PROSITE" id="PS50112"/>
    </source>
</evidence>
<dbReference type="SUPFAM" id="SSF52172">
    <property type="entry name" value="CheY-like"/>
    <property type="match status" value="1"/>
</dbReference>
<dbReference type="InterPro" id="IPR000700">
    <property type="entry name" value="PAS-assoc_C"/>
</dbReference>
<evidence type="ECO:0000256" key="1">
    <source>
        <dbReference type="PROSITE-ProRule" id="PRU00169"/>
    </source>
</evidence>
<protein>
    <submittedName>
        <fullName evidence="5">Sensor histidine kinase TodS</fullName>
        <ecNumber evidence="5">2.7.13.3</ecNumber>
    </submittedName>
</protein>
<dbReference type="RefSeq" id="WP_087438363.1">
    <property type="nucleotide sequence ID" value="NZ_CP021416.1"/>
</dbReference>
<reference evidence="6" key="1">
    <citation type="submission" date="2017-05" db="EMBL/GenBank/DDBJ databases">
        <title>Dechlorination kinetics govern the competition between two new strains of the genus Sulfurospirillum.</title>
        <authorList>
            <person name="Buttet G.F."/>
            <person name="Murray A.M."/>
            <person name="Goris T."/>
            <person name="Burion M."/>
            <person name="Lin B."/>
            <person name="Rolle M."/>
            <person name="Maillard J."/>
        </authorList>
    </citation>
    <scope>NUCLEOTIDE SEQUENCE [LARGE SCALE GENOMIC DNA]</scope>
    <source>
        <strain evidence="6">SL2-1</strain>
    </source>
</reference>
<feature type="domain" description="PAS" evidence="3">
    <location>
        <begin position="184"/>
        <end position="223"/>
    </location>
</feature>
<evidence type="ECO:0000259" key="2">
    <source>
        <dbReference type="PROSITE" id="PS50110"/>
    </source>
</evidence>
<dbReference type="AlphaFoldDB" id="A0A1Y0HJV2"/>
<dbReference type="CDD" id="cd17536">
    <property type="entry name" value="REC_YesN-like"/>
    <property type="match status" value="1"/>
</dbReference>
<dbReference type="Pfam" id="PF00072">
    <property type="entry name" value="Response_reg"/>
    <property type="match status" value="1"/>
</dbReference>
<organism evidence="5 6">
    <name type="scientific">Sulfurospirillum diekertiae</name>
    <dbReference type="NCBI Taxonomy" id="1854492"/>
    <lineage>
        <taxon>Bacteria</taxon>
        <taxon>Pseudomonadati</taxon>
        <taxon>Campylobacterota</taxon>
        <taxon>Epsilonproteobacteria</taxon>
        <taxon>Campylobacterales</taxon>
        <taxon>Sulfurospirillaceae</taxon>
        <taxon>Sulfurospirillum</taxon>
    </lineage>
</organism>
<dbReference type="SUPFAM" id="SSF55785">
    <property type="entry name" value="PYP-like sensor domain (PAS domain)"/>
    <property type="match status" value="1"/>
</dbReference>
<evidence type="ECO:0000259" key="4">
    <source>
        <dbReference type="PROSITE" id="PS50113"/>
    </source>
</evidence>
<dbReference type="GO" id="GO:0000160">
    <property type="term" value="P:phosphorelay signal transduction system"/>
    <property type="evidence" value="ECO:0007669"/>
    <property type="project" value="InterPro"/>
</dbReference>
<feature type="domain" description="Response regulatory" evidence="2">
    <location>
        <begin position="16"/>
        <end position="130"/>
    </location>
</feature>